<evidence type="ECO:0000259" key="13">
    <source>
        <dbReference type="PROSITE" id="PS50885"/>
    </source>
</evidence>
<protein>
    <recommendedName>
        <fullName evidence="3">histidine kinase</fullName>
        <ecNumber evidence="3">2.7.13.3</ecNumber>
    </recommendedName>
</protein>
<sequence>MRRSLFARLLVASVLIAVCAVGATAYLAVRTTTVAIEQEQGRTFAADADAYDQLVGHAAAHPDWSGVEGLLRGLAHDSNRRLVLVPQDGSPAVDTDPGKPLPDKPSATVDALNVDVKLDSGGAKDGIDRRAVGPFRLTPEEQRRLTAVVEQALPCVRQRTGSAELVTEPSGRPRIESPGLVTTASCQRGEPNKPTPTEQAALEELNKLVNACVQRKRGTSVTVKPDLSWVYTAAGPAPAEEPAAGCLREARREQLDPYVAPPALLYATGLGGAPSASLDLSPENKSRIVWVAVLVLLFTVAVTVLVGRRLVRPLRALTGAAQRMRDGDGGAEVAVTGRDEIARLATAFNDMAAHRRRVEETRKAMVSDIAHELRTPLSNIRGWLEAAEDGVARPDDQLITFLLSETRHLQRIIDDLQDLAVADAGRLRVHPERLRVADLVDVVVAGHRAAAEAAGVRLTGEAPEELELEADPVRMRQALGNLVANAVRHTPAGGRVSVRVHDDEISDEVLIEVADTGTGIAEEDLPHVFDRFWRAEKSRSRASGGSGLGLSIVRQLVSAHGGYVDVRSVLGEGSVFTVSLDKAAPPGEELLDPDDWTTTS</sequence>
<dbReference type="CDD" id="cd06225">
    <property type="entry name" value="HAMP"/>
    <property type="match status" value="1"/>
</dbReference>
<proteinExistence type="predicted"/>
<dbReference type="Gene3D" id="3.30.565.10">
    <property type="entry name" value="Histidine kinase-like ATPase, C-terminal domain"/>
    <property type="match status" value="1"/>
</dbReference>
<dbReference type="Proteomes" id="UP001519363">
    <property type="component" value="Unassembled WGS sequence"/>
</dbReference>
<dbReference type="SUPFAM" id="SSF47384">
    <property type="entry name" value="Homodimeric domain of signal transducing histidine kinase"/>
    <property type="match status" value="1"/>
</dbReference>
<evidence type="ECO:0000256" key="9">
    <source>
        <dbReference type="ARBA" id="ARBA00023012"/>
    </source>
</evidence>
<keyword evidence="11" id="KW-0472">Membrane</keyword>
<keyword evidence="4" id="KW-0597">Phosphoprotein</keyword>
<evidence type="ECO:0000256" key="6">
    <source>
        <dbReference type="ARBA" id="ARBA00022692"/>
    </source>
</evidence>
<dbReference type="RefSeq" id="WP_086783861.1">
    <property type="nucleotide sequence ID" value="NZ_JAGIOO010000001.1"/>
</dbReference>
<dbReference type="Pfam" id="PF00672">
    <property type="entry name" value="HAMP"/>
    <property type="match status" value="1"/>
</dbReference>
<dbReference type="SMART" id="SM00388">
    <property type="entry name" value="HisKA"/>
    <property type="match status" value="1"/>
</dbReference>
<dbReference type="EMBL" id="JAGIOO010000001">
    <property type="protein sequence ID" value="MBP2477968.1"/>
    <property type="molecule type" value="Genomic_DNA"/>
</dbReference>
<dbReference type="Pfam" id="PF00512">
    <property type="entry name" value="HisKA"/>
    <property type="match status" value="1"/>
</dbReference>
<comment type="catalytic activity">
    <reaction evidence="1">
        <text>ATP + protein L-histidine = ADP + protein N-phospho-L-histidine.</text>
        <dbReference type="EC" id="2.7.13.3"/>
    </reaction>
</comment>
<evidence type="ECO:0000256" key="1">
    <source>
        <dbReference type="ARBA" id="ARBA00000085"/>
    </source>
</evidence>
<dbReference type="CDD" id="cd00075">
    <property type="entry name" value="HATPase"/>
    <property type="match status" value="1"/>
</dbReference>
<dbReference type="PROSITE" id="PS50885">
    <property type="entry name" value="HAMP"/>
    <property type="match status" value="1"/>
</dbReference>
<evidence type="ECO:0000256" key="7">
    <source>
        <dbReference type="ARBA" id="ARBA00022777"/>
    </source>
</evidence>
<evidence type="ECO:0000256" key="10">
    <source>
        <dbReference type="SAM" id="MobiDB-lite"/>
    </source>
</evidence>
<accession>A0ABS5AN10</accession>
<dbReference type="Pfam" id="PF02518">
    <property type="entry name" value="HATPase_c"/>
    <property type="match status" value="1"/>
</dbReference>
<keyword evidence="15" id="KW-1185">Reference proteome</keyword>
<keyword evidence="6 11" id="KW-0812">Transmembrane</keyword>
<keyword evidence="7 14" id="KW-0418">Kinase</keyword>
<keyword evidence="8 11" id="KW-1133">Transmembrane helix</keyword>
<dbReference type="InterPro" id="IPR005467">
    <property type="entry name" value="His_kinase_dom"/>
</dbReference>
<dbReference type="InterPro" id="IPR050736">
    <property type="entry name" value="Sensor_HK_Regulatory"/>
</dbReference>
<organism evidence="14 15">
    <name type="scientific">Crossiella equi</name>
    <dbReference type="NCBI Taxonomy" id="130796"/>
    <lineage>
        <taxon>Bacteria</taxon>
        <taxon>Bacillati</taxon>
        <taxon>Actinomycetota</taxon>
        <taxon>Actinomycetes</taxon>
        <taxon>Pseudonocardiales</taxon>
        <taxon>Pseudonocardiaceae</taxon>
        <taxon>Crossiella</taxon>
    </lineage>
</organism>
<feature type="transmembrane region" description="Helical" evidence="11">
    <location>
        <begin position="288"/>
        <end position="307"/>
    </location>
</feature>
<dbReference type="InterPro" id="IPR003660">
    <property type="entry name" value="HAMP_dom"/>
</dbReference>
<name>A0ABS5AN10_9PSEU</name>
<dbReference type="SUPFAM" id="SSF158472">
    <property type="entry name" value="HAMP domain-like"/>
    <property type="match status" value="1"/>
</dbReference>
<evidence type="ECO:0000256" key="11">
    <source>
        <dbReference type="SAM" id="Phobius"/>
    </source>
</evidence>
<feature type="domain" description="Histidine kinase" evidence="12">
    <location>
        <begin position="368"/>
        <end position="584"/>
    </location>
</feature>
<evidence type="ECO:0000256" key="3">
    <source>
        <dbReference type="ARBA" id="ARBA00012438"/>
    </source>
</evidence>
<dbReference type="InterPro" id="IPR036890">
    <property type="entry name" value="HATPase_C_sf"/>
</dbReference>
<dbReference type="InterPro" id="IPR003661">
    <property type="entry name" value="HisK_dim/P_dom"/>
</dbReference>
<evidence type="ECO:0000256" key="5">
    <source>
        <dbReference type="ARBA" id="ARBA00022679"/>
    </source>
</evidence>
<dbReference type="PRINTS" id="PR00344">
    <property type="entry name" value="BCTRLSENSOR"/>
</dbReference>
<comment type="subcellular location">
    <subcellularLocation>
        <location evidence="2">Cell membrane</location>
    </subcellularLocation>
</comment>
<dbReference type="SUPFAM" id="SSF55874">
    <property type="entry name" value="ATPase domain of HSP90 chaperone/DNA topoisomerase II/histidine kinase"/>
    <property type="match status" value="1"/>
</dbReference>
<dbReference type="InterPro" id="IPR036097">
    <property type="entry name" value="HisK_dim/P_sf"/>
</dbReference>
<evidence type="ECO:0000313" key="14">
    <source>
        <dbReference type="EMBL" id="MBP2477968.1"/>
    </source>
</evidence>
<dbReference type="Gene3D" id="1.10.287.130">
    <property type="match status" value="1"/>
</dbReference>
<dbReference type="PROSITE" id="PS50109">
    <property type="entry name" value="HIS_KIN"/>
    <property type="match status" value="1"/>
</dbReference>
<dbReference type="PANTHER" id="PTHR43711">
    <property type="entry name" value="TWO-COMPONENT HISTIDINE KINASE"/>
    <property type="match status" value="1"/>
</dbReference>
<keyword evidence="5 14" id="KW-0808">Transferase</keyword>
<evidence type="ECO:0000256" key="4">
    <source>
        <dbReference type="ARBA" id="ARBA00022553"/>
    </source>
</evidence>
<evidence type="ECO:0000259" key="12">
    <source>
        <dbReference type="PROSITE" id="PS50109"/>
    </source>
</evidence>
<dbReference type="SMART" id="SM00304">
    <property type="entry name" value="HAMP"/>
    <property type="match status" value="1"/>
</dbReference>
<feature type="region of interest" description="Disordered" evidence="10">
    <location>
        <begin position="87"/>
        <end position="107"/>
    </location>
</feature>
<dbReference type="Gene3D" id="6.10.340.10">
    <property type="match status" value="1"/>
</dbReference>
<dbReference type="EC" id="2.7.13.3" evidence="3"/>
<gene>
    <name evidence="14" type="ORF">JOF53_006840</name>
</gene>
<reference evidence="14 15" key="1">
    <citation type="submission" date="2021-03" db="EMBL/GenBank/DDBJ databases">
        <title>Sequencing the genomes of 1000 actinobacteria strains.</title>
        <authorList>
            <person name="Klenk H.-P."/>
        </authorList>
    </citation>
    <scope>NUCLEOTIDE SEQUENCE [LARGE SCALE GENOMIC DNA]</scope>
    <source>
        <strain evidence="14 15">DSM 44580</strain>
    </source>
</reference>
<dbReference type="InterPro" id="IPR004358">
    <property type="entry name" value="Sig_transdc_His_kin-like_C"/>
</dbReference>
<feature type="domain" description="HAMP" evidence="13">
    <location>
        <begin position="308"/>
        <end position="360"/>
    </location>
</feature>
<dbReference type="CDD" id="cd00082">
    <property type="entry name" value="HisKA"/>
    <property type="match status" value="1"/>
</dbReference>
<dbReference type="InterPro" id="IPR003594">
    <property type="entry name" value="HATPase_dom"/>
</dbReference>
<dbReference type="GO" id="GO:0004673">
    <property type="term" value="F:protein histidine kinase activity"/>
    <property type="evidence" value="ECO:0007669"/>
    <property type="project" value="UniProtKB-EC"/>
</dbReference>
<evidence type="ECO:0000256" key="8">
    <source>
        <dbReference type="ARBA" id="ARBA00022989"/>
    </source>
</evidence>
<dbReference type="PANTHER" id="PTHR43711:SF1">
    <property type="entry name" value="HISTIDINE KINASE 1"/>
    <property type="match status" value="1"/>
</dbReference>
<comment type="caution">
    <text evidence="14">The sequence shown here is derived from an EMBL/GenBank/DDBJ whole genome shotgun (WGS) entry which is preliminary data.</text>
</comment>
<dbReference type="SMART" id="SM00387">
    <property type="entry name" value="HATPase_c"/>
    <property type="match status" value="1"/>
</dbReference>
<evidence type="ECO:0000256" key="2">
    <source>
        <dbReference type="ARBA" id="ARBA00004236"/>
    </source>
</evidence>
<evidence type="ECO:0000313" key="15">
    <source>
        <dbReference type="Proteomes" id="UP001519363"/>
    </source>
</evidence>
<keyword evidence="9" id="KW-0902">Two-component regulatory system</keyword>